<dbReference type="InterPro" id="IPR001810">
    <property type="entry name" value="F-box_dom"/>
</dbReference>
<accession>A0AAV1EGH9</accession>
<dbReference type="InterPro" id="IPR036047">
    <property type="entry name" value="F-box-like_dom_sf"/>
</dbReference>
<dbReference type="PANTHER" id="PTHR31111:SF136">
    <property type="entry name" value="F-BOX ASSOCIATED DOMAIN-CONTAINING PROTEIN"/>
    <property type="match status" value="1"/>
</dbReference>
<keyword evidence="3" id="KW-1185">Reference proteome</keyword>
<sequence length="271" mass="30540">MFDCVLSFPEDLITDILVRLPVKSIDRFRRVSKSWQSLLSSPRFIKDHLAFHNLGDPEKLIFTDASDHSPVMLTFTTENRGGSRNNGVSKKLICPSLPRNEWAKGLGYDESSDDYKIVTLSYFYTDNEHEPDCAETFVDIYSVKMKTWKRPPASPYDHAVPQVAHGVFVSGCLHWLACDIKTKGHPSVIAAFDLGHEKFEKVPPPIGVDESKFVFNELIVLGGCLALIVDSYDGVVDVWVMKEYGVQESGLNLPSTILQMEMHVHSNLFVF</sequence>
<evidence type="ECO:0000313" key="3">
    <source>
        <dbReference type="Proteomes" id="UP001161247"/>
    </source>
</evidence>
<reference evidence="2" key="1">
    <citation type="submission" date="2023-03" db="EMBL/GenBank/DDBJ databases">
        <authorList>
            <person name="Julca I."/>
        </authorList>
    </citation>
    <scope>NUCLEOTIDE SEQUENCE</scope>
</reference>
<dbReference type="EMBL" id="OX459126">
    <property type="protein sequence ID" value="CAI9118803.1"/>
    <property type="molecule type" value="Genomic_DNA"/>
</dbReference>
<dbReference type="Gene3D" id="1.20.1280.50">
    <property type="match status" value="1"/>
</dbReference>
<dbReference type="Pfam" id="PF07734">
    <property type="entry name" value="FBA_1"/>
    <property type="match status" value="1"/>
</dbReference>
<feature type="domain" description="F-box" evidence="1">
    <location>
        <begin position="2"/>
        <end position="54"/>
    </location>
</feature>
<dbReference type="NCBIfam" id="TIGR01640">
    <property type="entry name" value="F_box_assoc_1"/>
    <property type="match status" value="1"/>
</dbReference>
<dbReference type="CDD" id="cd22157">
    <property type="entry name" value="F-box_AtFBW1-like"/>
    <property type="match status" value="1"/>
</dbReference>
<dbReference type="InterPro" id="IPR017451">
    <property type="entry name" value="F-box-assoc_interact_dom"/>
</dbReference>
<evidence type="ECO:0000259" key="1">
    <source>
        <dbReference type="PROSITE" id="PS50181"/>
    </source>
</evidence>
<evidence type="ECO:0000313" key="2">
    <source>
        <dbReference type="EMBL" id="CAI9118803.1"/>
    </source>
</evidence>
<dbReference type="InterPro" id="IPR006527">
    <property type="entry name" value="F-box-assoc_dom_typ1"/>
</dbReference>
<organism evidence="2 3">
    <name type="scientific">Oldenlandia corymbosa var. corymbosa</name>
    <dbReference type="NCBI Taxonomy" id="529605"/>
    <lineage>
        <taxon>Eukaryota</taxon>
        <taxon>Viridiplantae</taxon>
        <taxon>Streptophyta</taxon>
        <taxon>Embryophyta</taxon>
        <taxon>Tracheophyta</taxon>
        <taxon>Spermatophyta</taxon>
        <taxon>Magnoliopsida</taxon>
        <taxon>eudicotyledons</taxon>
        <taxon>Gunneridae</taxon>
        <taxon>Pentapetalae</taxon>
        <taxon>asterids</taxon>
        <taxon>lamiids</taxon>
        <taxon>Gentianales</taxon>
        <taxon>Rubiaceae</taxon>
        <taxon>Rubioideae</taxon>
        <taxon>Spermacoceae</taxon>
        <taxon>Hedyotis-Oldenlandia complex</taxon>
        <taxon>Oldenlandia</taxon>
    </lineage>
</organism>
<dbReference type="SMART" id="SM00256">
    <property type="entry name" value="FBOX"/>
    <property type="match status" value="1"/>
</dbReference>
<proteinExistence type="predicted"/>
<name>A0AAV1EGH9_OLDCO</name>
<dbReference type="PANTHER" id="PTHR31111">
    <property type="entry name" value="BNAA05G37150D PROTEIN-RELATED"/>
    <property type="match status" value="1"/>
</dbReference>
<gene>
    <name evidence="2" type="ORF">OLC1_LOCUS24589</name>
</gene>
<dbReference type="SUPFAM" id="SSF81383">
    <property type="entry name" value="F-box domain"/>
    <property type="match status" value="1"/>
</dbReference>
<dbReference type="PROSITE" id="PS50181">
    <property type="entry name" value="FBOX"/>
    <property type="match status" value="1"/>
</dbReference>
<dbReference type="Proteomes" id="UP001161247">
    <property type="component" value="Chromosome 9"/>
</dbReference>
<protein>
    <submittedName>
        <fullName evidence="2">OLC1v1020416C1</fullName>
    </submittedName>
</protein>
<dbReference type="Pfam" id="PF00646">
    <property type="entry name" value="F-box"/>
    <property type="match status" value="1"/>
</dbReference>
<dbReference type="AlphaFoldDB" id="A0AAV1EGH9"/>